<feature type="compositionally biased region" description="Low complexity" evidence="5">
    <location>
        <begin position="97"/>
        <end position="108"/>
    </location>
</feature>
<reference evidence="7 8" key="1">
    <citation type="journal article" date="2019" name="Genome Biol. Evol.">
        <title>Whole-Genome Sequencing of the Giant Devil Catfish, Bagarius yarrelli.</title>
        <authorList>
            <person name="Jiang W."/>
            <person name="Lv Y."/>
            <person name="Cheng L."/>
            <person name="Yang K."/>
            <person name="Chao B."/>
            <person name="Wang X."/>
            <person name="Li Y."/>
            <person name="Pan X."/>
            <person name="You X."/>
            <person name="Zhang Y."/>
            <person name="Yang J."/>
            <person name="Li J."/>
            <person name="Zhang X."/>
            <person name="Liu S."/>
            <person name="Sun C."/>
            <person name="Yang J."/>
            <person name="Shi Q."/>
        </authorList>
    </citation>
    <scope>NUCLEOTIDE SEQUENCE [LARGE SCALE GENOMIC DNA]</scope>
    <source>
        <strain evidence="7">JWS20170419001</strain>
        <tissue evidence="7">Muscle</tissue>
    </source>
</reference>
<feature type="region of interest" description="Disordered" evidence="5">
    <location>
        <begin position="69"/>
        <end position="108"/>
    </location>
</feature>
<dbReference type="Pfam" id="PF07738">
    <property type="entry name" value="Sad1_UNC"/>
    <property type="match status" value="2"/>
</dbReference>
<feature type="region of interest" description="Disordered" evidence="5">
    <location>
        <begin position="239"/>
        <end position="298"/>
    </location>
</feature>
<evidence type="ECO:0000256" key="2">
    <source>
        <dbReference type="ARBA" id="ARBA00022692"/>
    </source>
</evidence>
<feature type="domain" description="SUN" evidence="6">
    <location>
        <begin position="93"/>
        <end position="298"/>
    </location>
</feature>
<dbReference type="PANTHER" id="PTHR12911:SF22">
    <property type="entry name" value="SUN DOMAIN-CONTAINING PROTEIN 2"/>
    <property type="match status" value="1"/>
</dbReference>
<dbReference type="Gene3D" id="2.60.120.260">
    <property type="entry name" value="Galactose-binding domain-like"/>
    <property type="match status" value="2"/>
</dbReference>
<keyword evidence="2" id="KW-0812">Transmembrane</keyword>
<dbReference type="EMBL" id="VCAZ01000072">
    <property type="protein sequence ID" value="TSO98583.1"/>
    <property type="molecule type" value="Genomic_DNA"/>
</dbReference>
<proteinExistence type="predicted"/>
<evidence type="ECO:0000256" key="1">
    <source>
        <dbReference type="ARBA" id="ARBA00004540"/>
    </source>
</evidence>
<dbReference type="Proteomes" id="UP000319801">
    <property type="component" value="Unassembled WGS sequence"/>
</dbReference>
<feature type="compositionally biased region" description="Polar residues" evidence="5">
    <location>
        <begin position="239"/>
        <end position="251"/>
    </location>
</feature>
<evidence type="ECO:0000256" key="5">
    <source>
        <dbReference type="SAM" id="MobiDB-lite"/>
    </source>
</evidence>
<keyword evidence="3" id="KW-1133">Transmembrane helix</keyword>
<dbReference type="GO" id="GO:0034993">
    <property type="term" value="C:meiotic nuclear membrane microtubule tethering complex"/>
    <property type="evidence" value="ECO:0007669"/>
    <property type="project" value="TreeGrafter"/>
</dbReference>
<evidence type="ECO:0000313" key="7">
    <source>
        <dbReference type="EMBL" id="TSO98583.1"/>
    </source>
</evidence>
<protein>
    <submittedName>
        <fullName evidence="7">SUN domain-containing protein 1</fullName>
    </submittedName>
</protein>
<evidence type="ECO:0000256" key="4">
    <source>
        <dbReference type="ARBA" id="ARBA00023136"/>
    </source>
</evidence>
<name>A0A556UG47_BAGYA</name>
<dbReference type="InterPro" id="IPR045119">
    <property type="entry name" value="SUN1-5"/>
</dbReference>
<keyword evidence="8" id="KW-1185">Reference proteome</keyword>
<comment type="subcellular location">
    <subcellularLocation>
        <location evidence="1">Nucleus inner membrane</location>
    </subcellularLocation>
</comment>
<dbReference type="PANTHER" id="PTHR12911">
    <property type="entry name" value="SAD1/UNC-84-LIKE PROTEIN-RELATED"/>
    <property type="match status" value="1"/>
</dbReference>
<dbReference type="OrthoDB" id="342281at2759"/>
<dbReference type="GO" id="GO:0005637">
    <property type="term" value="C:nuclear inner membrane"/>
    <property type="evidence" value="ECO:0007669"/>
    <property type="project" value="UniProtKB-SubCell"/>
</dbReference>
<dbReference type="PROSITE" id="PS51469">
    <property type="entry name" value="SUN"/>
    <property type="match status" value="1"/>
</dbReference>
<dbReference type="GO" id="GO:0043495">
    <property type="term" value="F:protein-membrane adaptor activity"/>
    <property type="evidence" value="ECO:0007669"/>
    <property type="project" value="TreeGrafter"/>
</dbReference>
<dbReference type="InterPro" id="IPR012919">
    <property type="entry name" value="SUN_dom"/>
</dbReference>
<keyword evidence="4" id="KW-0472">Membrane</keyword>
<feature type="compositionally biased region" description="Basic and acidic residues" evidence="5">
    <location>
        <begin position="272"/>
        <end position="288"/>
    </location>
</feature>
<sequence>MIRRSPRLVSKGYYHPQEPRSQLVSYKEPNGRTFNTRKRKKLDRVRRNLFNKSSITDIENTEAREVMLPPDILYQEDDTPPDTPTDTLPETPPETPPDISSETPPDVSAASLSLLGSSSVDYEKQLHRALSLHRADDVGMADYALGSLEIHAGNCWPFKGSKGHLVIDLPYPIRITHVTLQHLPRVLSPTNQINSAPKDFAVYDCPSEAFQQVELRILSNWGHEYTCVYRFRLHSQPNCTPQAHNSVSEPAQANEPDLKPALTHQPDLKPAQAHEPDLKPAQAHEPDLKLAQAYEPDL</sequence>
<evidence type="ECO:0000256" key="3">
    <source>
        <dbReference type="ARBA" id="ARBA00022989"/>
    </source>
</evidence>
<accession>A0A556UG47</accession>
<evidence type="ECO:0000259" key="6">
    <source>
        <dbReference type="PROSITE" id="PS51469"/>
    </source>
</evidence>
<dbReference type="AlphaFoldDB" id="A0A556UG47"/>
<evidence type="ECO:0000313" key="8">
    <source>
        <dbReference type="Proteomes" id="UP000319801"/>
    </source>
</evidence>
<organism evidence="7 8">
    <name type="scientific">Bagarius yarrelli</name>
    <name type="common">Goonch</name>
    <name type="synonym">Bagrus yarrelli</name>
    <dbReference type="NCBI Taxonomy" id="175774"/>
    <lineage>
        <taxon>Eukaryota</taxon>
        <taxon>Metazoa</taxon>
        <taxon>Chordata</taxon>
        <taxon>Craniata</taxon>
        <taxon>Vertebrata</taxon>
        <taxon>Euteleostomi</taxon>
        <taxon>Actinopterygii</taxon>
        <taxon>Neopterygii</taxon>
        <taxon>Teleostei</taxon>
        <taxon>Ostariophysi</taxon>
        <taxon>Siluriformes</taxon>
        <taxon>Sisoridae</taxon>
        <taxon>Sisorinae</taxon>
        <taxon>Bagarius</taxon>
    </lineage>
</organism>
<comment type="caution">
    <text evidence="7">The sequence shown here is derived from an EMBL/GenBank/DDBJ whole genome shotgun (WGS) entry which is preliminary data.</text>
</comment>
<gene>
    <name evidence="7" type="ORF">Baya_10665</name>
</gene>